<dbReference type="InterPro" id="IPR006620">
    <property type="entry name" value="Pro_4_hyd_alph"/>
</dbReference>
<reference evidence="7" key="1">
    <citation type="submission" date="2014-11" db="EMBL/GenBank/DDBJ databases">
        <authorList>
            <person name="Otto D Thomas"/>
            <person name="Naeem Raeece"/>
        </authorList>
    </citation>
    <scope>NUCLEOTIDE SEQUENCE</scope>
</reference>
<sequence length="454" mass="50187">MHDKTLNHHVLVGLHRKDVVRKVALEFFTWIVGRNEEYCCKQSRFCDIDLQLAEEGTDKETPSRCMCLQKKSVDGTKLQKHQCPIVFLCSSATAPVINLTLTMDDVSKLSALSILEALTKKRETLFERTVEEETDPLVFETLGRIGEAVSPQSSAVKQVDLLATLLTTTDDENAFLVGECLTKTGNGRLLKGLQKEIAALEETGAFQEAAMGTDRRKDTNARGDRRIWARRNEVSDHEALSRIVVLLEDFRKSVQKQMEALGSACPAYSRRKHPSLEHSEVQVAIFPSYGARFVRHKDVSSSKGNSSIHNRFLTVIFYVGDPSDVCLGDGNTENEKGGGGEGPVQSTWSPKLGGALRLHLRTRQVDIAPLGGRFVIFRSDLVEHEVLPSSHRRVAVSSWLSFAPERSKTADTGGSAATETLAQSDDEIQQKTADGGRETKDVQLPVQEEGGERL</sequence>
<dbReference type="SMART" id="SM00702">
    <property type="entry name" value="P4Hc"/>
    <property type="match status" value="1"/>
</dbReference>
<dbReference type="InterPro" id="IPR044862">
    <property type="entry name" value="Pro_4_hyd_alph_FE2OG_OXY"/>
</dbReference>
<evidence type="ECO:0000313" key="7">
    <source>
        <dbReference type="EMBL" id="CEM30621.1"/>
    </source>
</evidence>
<name>A0A0G4GKR3_9ALVE</name>
<dbReference type="GO" id="GO:0071456">
    <property type="term" value="P:cellular response to hypoxia"/>
    <property type="evidence" value="ECO:0007669"/>
    <property type="project" value="TreeGrafter"/>
</dbReference>
<dbReference type="VEuPathDB" id="CryptoDB:Cvel_22358"/>
<gene>
    <name evidence="7" type="ORF">Cvel_22358</name>
</gene>
<dbReference type="PANTHER" id="PTHR12907">
    <property type="entry name" value="EGL NINE HOMOLOG-RELATED"/>
    <property type="match status" value="1"/>
</dbReference>
<accession>A0A0G4GKR3</accession>
<dbReference type="GO" id="GO:0031418">
    <property type="term" value="F:L-ascorbic acid binding"/>
    <property type="evidence" value="ECO:0007669"/>
    <property type="project" value="UniProtKB-KW"/>
</dbReference>
<evidence type="ECO:0000256" key="1">
    <source>
        <dbReference type="ARBA" id="ARBA00001961"/>
    </source>
</evidence>
<evidence type="ECO:0000256" key="2">
    <source>
        <dbReference type="ARBA" id="ARBA00022896"/>
    </source>
</evidence>
<feature type="domain" description="Prolyl 4-hydroxylase alpha subunit" evidence="6">
    <location>
        <begin position="180"/>
        <end position="401"/>
    </location>
</feature>
<comment type="cofactor">
    <cofactor evidence="1">
        <name>L-ascorbate</name>
        <dbReference type="ChEBI" id="CHEBI:38290"/>
    </cofactor>
</comment>
<dbReference type="GO" id="GO:0008198">
    <property type="term" value="F:ferrous iron binding"/>
    <property type="evidence" value="ECO:0007669"/>
    <property type="project" value="TreeGrafter"/>
</dbReference>
<dbReference type="PANTHER" id="PTHR12907:SF26">
    <property type="entry name" value="HIF PROLYL HYDROXYLASE, ISOFORM C"/>
    <property type="match status" value="1"/>
</dbReference>
<dbReference type="Gene3D" id="2.60.120.620">
    <property type="entry name" value="q2cbj1_9rhob like domain"/>
    <property type="match status" value="1"/>
</dbReference>
<keyword evidence="4" id="KW-0560">Oxidoreductase</keyword>
<evidence type="ECO:0000259" key="6">
    <source>
        <dbReference type="SMART" id="SM00702"/>
    </source>
</evidence>
<dbReference type="EMBL" id="CDMZ01001313">
    <property type="protein sequence ID" value="CEM30621.1"/>
    <property type="molecule type" value="Genomic_DNA"/>
</dbReference>
<feature type="region of interest" description="Disordered" evidence="5">
    <location>
        <begin position="405"/>
        <end position="454"/>
    </location>
</feature>
<dbReference type="AlphaFoldDB" id="A0A0G4GKR3"/>
<evidence type="ECO:0000256" key="5">
    <source>
        <dbReference type="SAM" id="MobiDB-lite"/>
    </source>
</evidence>
<keyword evidence="3" id="KW-0223">Dioxygenase</keyword>
<evidence type="ECO:0000256" key="4">
    <source>
        <dbReference type="ARBA" id="ARBA00023002"/>
    </source>
</evidence>
<proteinExistence type="predicted"/>
<organism evidence="7">
    <name type="scientific">Chromera velia CCMP2878</name>
    <dbReference type="NCBI Taxonomy" id="1169474"/>
    <lineage>
        <taxon>Eukaryota</taxon>
        <taxon>Sar</taxon>
        <taxon>Alveolata</taxon>
        <taxon>Colpodellida</taxon>
        <taxon>Chromeraceae</taxon>
        <taxon>Chromera</taxon>
    </lineage>
</organism>
<evidence type="ECO:0000256" key="3">
    <source>
        <dbReference type="ARBA" id="ARBA00022964"/>
    </source>
</evidence>
<keyword evidence="2" id="KW-0847">Vitamin C</keyword>
<feature type="compositionally biased region" description="Polar residues" evidence="5">
    <location>
        <begin position="410"/>
        <end position="423"/>
    </location>
</feature>
<dbReference type="InterPro" id="IPR051559">
    <property type="entry name" value="HIF_prolyl_hydroxylases"/>
</dbReference>
<dbReference type="GO" id="GO:0031543">
    <property type="term" value="F:peptidyl-proline dioxygenase activity"/>
    <property type="evidence" value="ECO:0007669"/>
    <property type="project" value="TreeGrafter"/>
</dbReference>
<dbReference type="Pfam" id="PF13640">
    <property type="entry name" value="2OG-FeII_Oxy_3"/>
    <property type="match status" value="1"/>
</dbReference>
<protein>
    <recommendedName>
        <fullName evidence="6">Prolyl 4-hydroxylase alpha subunit domain-containing protein</fullName>
    </recommendedName>
</protein>